<dbReference type="Gene3D" id="3.20.80.10">
    <property type="entry name" value="Regulatory factor, effector binding domain"/>
    <property type="match status" value="1"/>
</dbReference>
<sequence>MPNIKKVTLERQEVQGLQVRTNNANEMNQKTEKIAPLWGRFFHEVLPTLSKEAIVYGVYYNYESDATGEFDVLVGADIMATTKEMNSIMLQEGQYLMFPVKGELPQAIIETWQKVWAYFEDESIDERRAYETDFEKYISEDEAEIYIGVHYF</sequence>
<evidence type="ECO:0000259" key="1">
    <source>
        <dbReference type="SMART" id="SM00871"/>
    </source>
</evidence>
<accession>A0A6S6RZC8</accession>
<dbReference type="Pfam" id="PF14526">
    <property type="entry name" value="Cass2"/>
    <property type="match status" value="1"/>
</dbReference>
<dbReference type="InterPro" id="IPR010499">
    <property type="entry name" value="AraC_E-bd"/>
</dbReference>
<dbReference type="EMBL" id="CACVAR010000001">
    <property type="protein sequence ID" value="CAA6798330.1"/>
    <property type="molecule type" value="Genomic_DNA"/>
</dbReference>
<dbReference type="SMART" id="SM00871">
    <property type="entry name" value="AraC_E_bind"/>
    <property type="match status" value="1"/>
</dbReference>
<gene>
    <name evidence="2" type="ORF">HELGO_WM67695</name>
</gene>
<organism evidence="2">
    <name type="scientific">uncultured Sulfurovum sp</name>
    <dbReference type="NCBI Taxonomy" id="269237"/>
    <lineage>
        <taxon>Bacteria</taxon>
        <taxon>Pseudomonadati</taxon>
        <taxon>Campylobacterota</taxon>
        <taxon>Epsilonproteobacteria</taxon>
        <taxon>Campylobacterales</taxon>
        <taxon>Sulfurovaceae</taxon>
        <taxon>Sulfurovum</taxon>
        <taxon>environmental samples</taxon>
    </lineage>
</organism>
<evidence type="ECO:0000313" key="2">
    <source>
        <dbReference type="EMBL" id="CAA6798330.1"/>
    </source>
</evidence>
<dbReference type="PANTHER" id="PTHR36444:SF2">
    <property type="entry name" value="TRANSCRIPTIONAL REGULATOR PROTEIN YOBU-RELATED"/>
    <property type="match status" value="1"/>
</dbReference>
<proteinExistence type="predicted"/>
<dbReference type="AlphaFoldDB" id="A0A6S6RZC8"/>
<reference evidence="2" key="1">
    <citation type="submission" date="2020-01" db="EMBL/GenBank/DDBJ databases">
        <authorList>
            <person name="Meier V. D."/>
            <person name="Meier V D."/>
        </authorList>
    </citation>
    <scope>NUCLEOTIDE SEQUENCE</scope>
    <source>
        <strain evidence="2">HLG_WM_MAG_03</strain>
    </source>
</reference>
<name>A0A6S6RZC8_9BACT</name>
<dbReference type="InterPro" id="IPR011256">
    <property type="entry name" value="Reg_factor_effector_dom_sf"/>
</dbReference>
<dbReference type="PANTHER" id="PTHR36444">
    <property type="entry name" value="TRANSCRIPTIONAL REGULATOR PROTEIN YOBU-RELATED"/>
    <property type="match status" value="1"/>
</dbReference>
<dbReference type="InterPro" id="IPR029441">
    <property type="entry name" value="Cass2"/>
</dbReference>
<feature type="domain" description="AraC effector-binding" evidence="1">
    <location>
        <begin position="2"/>
        <end position="150"/>
    </location>
</feature>
<dbReference type="SUPFAM" id="SSF55136">
    <property type="entry name" value="Probable bacterial effector-binding domain"/>
    <property type="match status" value="1"/>
</dbReference>
<dbReference type="InterPro" id="IPR053182">
    <property type="entry name" value="YobU-like_regulator"/>
</dbReference>
<protein>
    <recommendedName>
        <fullName evidence="1">AraC effector-binding domain-containing protein</fullName>
    </recommendedName>
</protein>